<comment type="similarity">
    <text evidence="1">Belongs to the short-chain dehydrogenases/reductases (SDR) family.</text>
</comment>
<dbReference type="GO" id="GO:0016491">
    <property type="term" value="F:oxidoreductase activity"/>
    <property type="evidence" value="ECO:0007669"/>
    <property type="project" value="UniProtKB-KW"/>
</dbReference>
<dbReference type="PANTHER" id="PTHR42901">
    <property type="entry name" value="ALCOHOL DEHYDROGENASE"/>
    <property type="match status" value="1"/>
</dbReference>
<keyword evidence="4" id="KW-1185">Reference proteome</keyword>
<dbReference type="PANTHER" id="PTHR42901:SF1">
    <property type="entry name" value="ALCOHOL DEHYDROGENASE"/>
    <property type="match status" value="1"/>
</dbReference>
<evidence type="ECO:0000256" key="2">
    <source>
        <dbReference type="ARBA" id="ARBA00023002"/>
    </source>
</evidence>
<dbReference type="PROSITE" id="PS00061">
    <property type="entry name" value="ADH_SHORT"/>
    <property type="match status" value="1"/>
</dbReference>
<organism evidence="3 4">
    <name type="scientific">Larkinella arboricola</name>
    <dbReference type="NCBI Taxonomy" id="643671"/>
    <lineage>
        <taxon>Bacteria</taxon>
        <taxon>Pseudomonadati</taxon>
        <taxon>Bacteroidota</taxon>
        <taxon>Cytophagia</taxon>
        <taxon>Cytophagales</taxon>
        <taxon>Spirosomataceae</taxon>
        <taxon>Larkinella</taxon>
    </lineage>
</organism>
<dbReference type="EMBL" id="QLMC01000003">
    <property type="protein sequence ID" value="RAJ97540.1"/>
    <property type="molecule type" value="Genomic_DNA"/>
</dbReference>
<dbReference type="InterPro" id="IPR036291">
    <property type="entry name" value="NAD(P)-bd_dom_sf"/>
</dbReference>
<dbReference type="SUPFAM" id="SSF51735">
    <property type="entry name" value="NAD(P)-binding Rossmann-fold domains"/>
    <property type="match status" value="1"/>
</dbReference>
<evidence type="ECO:0000313" key="3">
    <source>
        <dbReference type="EMBL" id="RAJ97540.1"/>
    </source>
</evidence>
<dbReference type="Gene3D" id="3.40.50.720">
    <property type="entry name" value="NAD(P)-binding Rossmann-like Domain"/>
    <property type="match status" value="1"/>
</dbReference>
<dbReference type="Pfam" id="PF00106">
    <property type="entry name" value="adh_short"/>
    <property type="match status" value="1"/>
</dbReference>
<evidence type="ECO:0000256" key="1">
    <source>
        <dbReference type="ARBA" id="ARBA00006484"/>
    </source>
</evidence>
<dbReference type="PRINTS" id="PR00081">
    <property type="entry name" value="GDHRDH"/>
</dbReference>
<dbReference type="CDD" id="cd05233">
    <property type="entry name" value="SDR_c"/>
    <property type="match status" value="1"/>
</dbReference>
<evidence type="ECO:0000313" key="4">
    <source>
        <dbReference type="Proteomes" id="UP000248790"/>
    </source>
</evidence>
<comment type="caution">
    <text evidence="3">The sequence shown here is derived from an EMBL/GenBank/DDBJ whole genome shotgun (WGS) entry which is preliminary data.</text>
</comment>
<dbReference type="RefSeq" id="WP_111628522.1">
    <property type="nucleotide sequence ID" value="NZ_QLMC01000003.1"/>
</dbReference>
<dbReference type="Proteomes" id="UP000248790">
    <property type="component" value="Unassembled WGS sequence"/>
</dbReference>
<dbReference type="InterPro" id="IPR020904">
    <property type="entry name" value="Sc_DH/Rdtase_CS"/>
</dbReference>
<name>A0A327WYC4_LARAB</name>
<dbReference type="InterPro" id="IPR002347">
    <property type="entry name" value="SDR_fam"/>
</dbReference>
<dbReference type="AlphaFoldDB" id="A0A327WYC4"/>
<reference evidence="3 4" key="1">
    <citation type="submission" date="2018-06" db="EMBL/GenBank/DDBJ databases">
        <title>Genomic Encyclopedia of Archaeal and Bacterial Type Strains, Phase II (KMG-II): from individual species to whole genera.</title>
        <authorList>
            <person name="Goeker M."/>
        </authorList>
    </citation>
    <scope>NUCLEOTIDE SEQUENCE [LARGE SCALE GENOMIC DNA]</scope>
    <source>
        <strain evidence="3 4">DSM 21851</strain>
    </source>
</reference>
<gene>
    <name evidence="3" type="ORF">LX87_02442</name>
</gene>
<keyword evidence="2" id="KW-0560">Oxidoreductase</keyword>
<dbReference type="OrthoDB" id="9810734at2"/>
<proteinExistence type="inferred from homology"/>
<accession>A0A327WYC4</accession>
<protein>
    <submittedName>
        <fullName evidence="3">Short-subunit dehydrogenase</fullName>
    </submittedName>
</protein>
<sequence>MNPLLVVTGGTKGIGRAVVERFSEGGFDVVVCARNEQDLRQLKHDIEGSVAEVLEGFDDAVVPTIFPFAADLEQRTDVNRLIEFIQSLARPVSALVNNVGIFLPGQIHSEPEGTFEATMNLNVASVYHLTRGLIGDMMKQRSGHIFMMGSTASITAYPNGGSYCISKFALLGMARELREEMKPYGVKVTTLMPGATYTDSWAASGLPETRFMQAADIAEVIWSAYHLSAGAVVEEILLRPQLGDIK</sequence>